<evidence type="ECO:0000256" key="1">
    <source>
        <dbReference type="SAM" id="MobiDB-lite"/>
    </source>
</evidence>
<reference evidence="4 5" key="1">
    <citation type="submission" date="2019-05" db="EMBL/GenBank/DDBJ databases">
        <title>Emergence of the Ug99 lineage of the wheat stem rust pathogen through somatic hybridization.</title>
        <authorList>
            <person name="Li F."/>
            <person name="Upadhyaya N.M."/>
            <person name="Sperschneider J."/>
            <person name="Matny O."/>
            <person name="Nguyen-Phuc H."/>
            <person name="Mago R."/>
            <person name="Raley C."/>
            <person name="Miller M.E."/>
            <person name="Silverstein K.A.T."/>
            <person name="Henningsen E."/>
            <person name="Hirsch C.D."/>
            <person name="Visser B."/>
            <person name="Pretorius Z.A."/>
            <person name="Steffenson B.J."/>
            <person name="Schwessinger B."/>
            <person name="Dodds P.N."/>
            <person name="Figueroa M."/>
        </authorList>
    </citation>
    <scope>NUCLEOTIDE SEQUENCE [LARGE SCALE GENOMIC DNA]</scope>
    <source>
        <strain evidence="2">21-0</strain>
        <strain evidence="3 5">Ug99</strain>
    </source>
</reference>
<keyword evidence="4" id="KW-1185">Reference proteome</keyword>
<gene>
    <name evidence="2" type="ORF">PGT21_011892</name>
    <name evidence="3" type="ORF">PGTUg99_009130</name>
</gene>
<proteinExistence type="predicted"/>
<name>A0A5B0M4G6_PUCGR</name>
<sequence>MSYTIIQAHSKDQHNPRKKPKTKSNSTTVATKDAPDRKFLSEIESRHNYFPLISFLLSGTRGIFISTRDYQQYSISHCLKVLSIFKRIISSSQGPSSAHEAVWVNLGSYIRQILDLALLVLVGERQNSAIVRTRWQLSGFVGNHQDLSKIVRTRQKLSGLVGSCQISSGLIEARQDSSIHTRTRQSHILGLDWTLLSSLHSPQPPAIMYFLDQLSGALIGCLQPQSVV</sequence>
<dbReference type="Proteomes" id="UP000325313">
    <property type="component" value="Unassembled WGS sequence"/>
</dbReference>
<evidence type="ECO:0000313" key="5">
    <source>
        <dbReference type="Proteomes" id="UP000325313"/>
    </source>
</evidence>
<protein>
    <submittedName>
        <fullName evidence="3">Uncharacterized protein</fullName>
    </submittedName>
</protein>
<feature type="region of interest" description="Disordered" evidence="1">
    <location>
        <begin position="1"/>
        <end position="31"/>
    </location>
</feature>
<evidence type="ECO:0000313" key="3">
    <source>
        <dbReference type="EMBL" id="KAA1070898.1"/>
    </source>
</evidence>
<dbReference type="AlphaFoldDB" id="A0A5B0M4G6"/>
<accession>A0A5B0M4G6</accession>
<dbReference type="EMBL" id="VDEP01000483">
    <property type="protein sequence ID" value="KAA1070898.1"/>
    <property type="molecule type" value="Genomic_DNA"/>
</dbReference>
<dbReference type="EMBL" id="VSWC01000196">
    <property type="protein sequence ID" value="KAA1065829.1"/>
    <property type="molecule type" value="Genomic_DNA"/>
</dbReference>
<evidence type="ECO:0000313" key="4">
    <source>
        <dbReference type="Proteomes" id="UP000324748"/>
    </source>
</evidence>
<organism evidence="3 5">
    <name type="scientific">Puccinia graminis f. sp. tritici</name>
    <dbReference type="NCBI Taxonomy" id="56615"/>
    <lineage>
        <taxon>Eukaryota</taxon>
        <taxon>Fungi</taxon>
        <taxon>Dikarya</taxon>
        <taxon>Basidiomycota</taxon>
        <taxon>Pucciniomycotina</taxon>
        <taxon>Pucciniomycetes</taxon>
        <taxon>Pucciniales</taxon>
        <taxon>Pucciniaceae</taxon>
        <taxon>Puccinia</taxon>
    </lineage>
</organism>
<dbReference type="Proteomes" id="UP000324748">
    <property type="component" value="Unassembled WGS sequence"/>
</dbReference>
<evidence type="ECO:0000313" key="2">
    <source>
        <dbReference type="EMBL" id="KAA1065829.1"/>
    </source>
</evidence>
<comment type="caution">
    <text evidence="3">The sequence shown here is derived from an EMBL/GenBank/DDBJ whole genome shotgun (WGS) entry which is preliminary data.</text>
</comment>
<dbReference type="OrthoDB" id="2506917at2759"/>